<evidence type="ECO:0000256" key="2">
    <source>
        <dbReference type="ARBA" id="ARBA00012438"/>
    </source>
</evidence>
<dbReference type="HOGENOM" id="CLU_000445_114_57_5"/>
<organism evidence="9 10">
    <name type="scientific">Brucella intermedia LMG 3301</name>
    <dbReference type="NCBI Taxonomy" id="641118"/>
    <lineage>
        <taxon>Bacteria</taxon>
        <taxon>Pseudomonadati</taxon>
        <taxon>Pseudomonadota</taxon>
        <taxon>Alphaproteobacteria</taxon>
        <taxon>Hyphomicrobiales</taxon>
        <taxon>Brucellaceae</taxon>
        <taxon>Brucella/Ochrobactrum group</taxon>
        <taxon>Brucella</taxon>
    </lineage>
</organism>
<feature type="domain" description="Signal transduction histidine kinase HWE region" evidence="8">
    <location>
        <begin position="152"/>
        <end position="234"/>
    </location>
</feature>
<dbReference type="Gene3D" id="3.30.450.20">
    <property type="entry name" value="PAS domain"/>
    <property type="match status" value="1"/>
</dbReference>
<dbReference type="EC" id="2.7.13.3" evidence="2"/>
<reference evidence="9 10" key="1">
    <citation type="submission" date="2009-05" db="EMBL/GenBank/DDBJ databases">
        <authorList>
            <person name="Setubal J.C."/>
            <person name="Boyle S."/>
            <person name="Crasta O.R."/>
            <person name="Gillespie J.J."/>
            <person name="Kenyon R.W."/>
            <person name="Lu J."/>
            <person name="Mane S."/>
            <person name="Nagrani S."/>
            <person name="Shallom J.M."/>
            <person name="Shallom S."/>
            <person name="Shukla M."/>
            <person name="Snyder E.E."/>
            <person name="Sobral B.W."/>
            <person name="Wattam A.R."/>
            <person name="Will R."/>
            <person name="Williams K."/>
            <person name="Yoo H."/>
            <person name="Munk C."/>
            <person name="Tapia R."/>
            <person name="Green L."/>
            <person name="Rogers Y."/>
            <person name="Detter J.C."/>
            <person name="Bruce D."/>
            <person name="Brettin T.S."/>
            <person name="Tsolis R."/>
        </authorList>
    </citation>
    <scope>NUCLEOTIDE SEQUENCE [LARGE SCALE GENOMIC DNA]</scope>
    <source>
        <strain evidence="9 10">LMG 3301</strain>
    </source>
</reference>
<dbReference type="SMART" id="SM00911">
    <property type="entry name" value="HWE_HK"/>
    <property type="match status" value="1"/>
</dbReference>
<name>C4WHD8_9HYPH</name>
<evidence type="ECO:0000256" key="3">
    <source>
        <dbReference type="ARBA" id="ARBA00022553"/>
    </source>
</evidence>
<evidence type="ECO:0000256" key="7">
    <source>
        <dbReference type="ARBA" id="ARBA00022840"/>
    </source>
</evidence>
<dbReference type="InterPro" id="IPR036890">
    <property type="entry name" value="HATPase_C_sf"/>
</dbReference>
<proteinExistence type="predicted"/>
<evidence type="ECO:0000256" key="5">
    <source>
        <dbReference type="ARBA" id="ARBA00022741"/>
    </source>
</evidence>
<keyword evidence="4" id="KW-0808">Transferase</keyword>
<keyword evidence="3" id="KW-0597">Phosphoprotein</keyword>
<dbReference type="GO" id="GO:0005524">
    <property type="term" value="F:ATP binding"/>
    <property type="evidence" value="ECO:0007669"/>
    <property type="project" value="UniProtKB-KW"/>
</dbReference>
<evidence type="ECO:0000256" key="1">
    <source>
        <dbReference type="ARBA" id="ARBA00000085"/>
    </source>
</evidence>
<evidence type="ECO:0000256" key="4">
    <source>
        <dbReference type="ARBA" id="ARBA00022679"/>
    </source>
</evidence>
<dbReference type="PANTHER" id="PTHR41523:SF7">
    <property type="entry name" value="HISTIDINE KINASE"/>
    <property type="match status" value="1"/>
</dbReference>
<evidence type="ECO:0000313" key="9">
    <source>
        <dbReference type="EMBL" id="EEQ96585.1"/>
    </source>
</evidence>
<comment type="catalytic activity">
    <reaction evidence="1">
        <text>ATP + protein L-histidine = ADP + protein N-phospho-L-histidine.</text>
        <dbReference type="EC" id="2.7.13.3"/>
    </reaction>
</comment>
<evidence type="ECO:0000313" key="10">
    <source>
        <dbReference type="Proteomes" id="UP000004386"/>
    </source>
</evidence>
<evidence type="ECO:0000256" key="6">
    <source>
        <dbReference type="ARBA" id="ARBA00022777"/>
    </source>
</evidence>
<keyword evidence="5" id="KW-0547">Nucleotide-binding</keyword>
<dbReference type="SUPFAM" id="SSF55785">
    <property type="entry name" value="PYP-like sensor domain (PAS domain)"/>
    <property type="match status" value="1"/>
</dbReference>
<keyword evidence="7" id="KW-0067">ATP-binding</keyword>
<dbReference type="Gene3D" id="3.30.565.10">
    <property type="entry name" value="Histidine kinase-like ATPase, C-terminal domain"/>
    <property type="match status" value="1"/>
</dbReference>
<evidence type="ECO:0000259" key="8">
    <source>
        <dbReference type="SMART" id="SM00911"/>
    </source>
</evidence>
<dbReference type="InterPro" id="IPR011102">
    <property type="entry name" value="Sig_transdc_His_kinase_HWE"/>
</dbReference>
<sequence>MGCGLNEADMTAGTKFNLQDAEPDAARLRALLRAVRNSNVCVLYQGPDLAYSWGENIPLYWQEKWKVGGNDCDFIFSAALHKLVGAKQAALDTGEAQNVEIAINDGDKLRWIEFHVDCDRDDEGNIQGLVTTAIEISELKRREQVLKTLLREVSHRSKNLLAIVQSIASQTARFTDTIDDFLLKFRGRIQSLSYSQDLVTDSNWRGALFRDLVHSQVEKYIDVSDERLSIEGDNPYLFPGAALHVGLALHELVVNATSFGGLSIPYGRVKISAKVLHLTGGVDQLEFLWEETNPAMPEVFEHDPRFGSAVLQRIVPASVNGHADYRIDGTGAVYSLTIPTEQFDA</sequence>
<dbReference type="PANTHER" id="PTHR41523">
    <property type="entry name" value="TWO-COMPONENT SYSTEM SENSOR PROTEIN"/>
    <property type="match status" value="1"/>
</dbReference>
<dbReference type="InterPro" id="IPR035965">
    <property type="entry name" value="PAS-like_dom_sf"/>
</dbReference>
<protein>
    <recommendedName>
        <fullName evidence="2">histidine kinase</fullName>
        <ecNumber evidence="2">2.7.13.3</ecNumber>
    </recommendedName>
</protein>
<dbReference type="AlphaFoldDB" id="C4WHD8"/>
<dbReference type="Pfam" id="PF07536">
    <property type="entry name" value="HWE_HK"/>
    <property type="match status" value="1"/>
</dbReference>
<dbReference type="Proteomes" id="UP000004386">
    <property type="component" value="Unassembled WGS sequence"/>
</dbReference>
<dbReference type="GO" id="GO:0004673">
    <property type="term" value="F:protein histidine kinase activity"/>
    <property type="evidence" value="ECO:0007669"/>
    <property type="project" value="UniProtKB-EC"/>
</dbReference>
<keyword evidence="6 9" id="KW-0418">Kinase</keyword>
<comment type="caution">
    <text evidence="9">The sequence shown here is derived from an EMBL/GenBank/DDBJ whole genome shotgun (WGS) entry which is preliminary data.</text>
</comment>
<dbReference type="EMBL" id="ACQA01000001">
    <property type="protein sequence ID" value="EEQ96585.1"/>
    <property type="molecule type" value="Genomic_DNA"/>
</dbReference>
<gene>
    <name evidence="9" type="ORF">OINT_1002031</name>
</gene>
<accession>C4WHD8</accession>